<evidence type="ECO:0000256" key="4">
    <source>
        <dbReference type="ARBA" id="ARBA00022801"/>
    </source>
</evidence>
<comment type="function">
    <text evidence="13">The heterodimer acts as both an ATP-dependent DNA helicase and an ATP-dependent, dual-direction single-stranded exonuclease. Recognizes the chi site generating a DNA molecule suitable for the initiation of homologous recombination. The AddA nuclease domain is required for chi fragment generation; this subunit has the helicase and 3' -&gt; 5' nuclease activities.</text>
</comment>
<dbReference type="InterPro" id="IPR027417">
    <property type="entry name" value="P-loop_NTPase"/>
</dbReference>
<evidence type="ECO:0000256" key="6">
    <source>
        <dbReference type="ARBA" id="ARBA00022839"/>
    </source>
</evidence>
<keyword evidence="10 13" id="KW-0413">Isomerase</keyword>
<dbReference type="InterPro" id="IPR038726">
    <property type="entry name" value="PDDEXK_AddAB-type"/>
</dbReference>
<proteinExistence type="inferred from homology"/>
<keyword evidence="5 13" id="KW-0347">Helicase</keyword>
<feature type="domain" description="UvrD-like helicase C-terminal" evidence="16">
    <location>
        <begin position="514"/>
        <end position="814"/>
    </location>
</feature>
<evidence type="ECO:0000256" key="5">
    <source>
        <dbReference type="ARBA" id="ARBA00022806"/>
    </source>
</evidence>
<evidence type="ECO:0000256" key="11">
    <source>
        <dbReference type="ARBA" id="ARBA00034617"/>
    </source>
</evidence>
<dbReference type="PANTHER" id="PTHR11070">
    <property type="entry name" value="UVRD / RECB / PCRA DNA HELICASE FAMILY MEMBER"/>
    <property type="match status" value="1"/>
</dbReference>
<sequence>MAKTIIPPKPIDATWTDDQWKAIMAKGQDILVAAAAGSGKTAVLVERIISRIISEDEPLDVDELLVVTFTNASAAEMRHRIGEALDKAIQANPASRHLRKQATLLNKASISTLHSFCLEIIRKYYYMIDVDPAFRIADETEAQLLRDEVLEELFEEEYGKEGNNEFFDLVDTFTNDRSDTALQDVIRNVYDFARSNPSPTEYLDHLVSMYDVDEEMDLEQLPFVQYVLDDITLQLNGVKQLLEHGLQLTKQPGGPAPRAVNFENDLQLVETLIEAKDLSWKTLYEAMQTYKFGTLKACKGDEFDAELVERSKKLRDQAKKMLQKMKDELFLRKPESFIRDMKEMMPYISGLSNLVKAFSKRFEQVKVEKGLVDFADLEHYCLAILGDIQEDGTISPTEAAIGCRQQFKEVLVDEYQDTNMVQEAILQLVTSDSEQEGNLFMVGDVKQSIYRFRLAEPNLFLGKYNRFTAAGDEGGLRIDLARNFRSRKEVLYGTNYIFKQIMGVSVGEIEYDVAAELVKGASYPEESSHPIELTMIDLAGSDDQKSEESEQEGFDTADLEQSQLEARFMATKIKEMIVSRKEVYNPKTKSTRPVMYRDIVVLLRSMTWTPQIMDEFKQQGIPVYANLANGYFEATEVSIMMSLLKIIDNPYQDIPLASVLRSPIIGLTEDELAKIRIHNKKGAFYDAVTAFCTGKPTPDNEELYDRLKPFMEQLKNWRKMARQGSLSELIWHLYRETRFYDFAGGMPGGKQRQANLRALYDRARQYEATSFRGLFRFLRFIDRMRERGDDLGAARALGEQEDVVRVMTIHSSKGLEFPFVFIAGLARNFNTMDLKKSYLLDKELGFAYKYVNAEKRISFPSLPQLAFKRKKKMEMISEEMRVLYVALTRAKEKLFLVSSVKNADKKIKDWQMAANSAEWLLNDYSRSSAASYLDWVGPSLVRHQDGERIRGEEGNISPLLSEEIVAHSSCWDIQVISGEEAAVLHEEENEEKDSLLEKVYKGEQVRVDSPYLERIYEQLSWSYPHRSAARSRSKQSVSEVKRQKEIFSVEESGTELMSNFKKPLLNRPLFMQEKTLSPAERGTAMHTVMQHLDFNEECTEEAIAAKLEMLVQRELLTREQGEIIDPGLVVSFLTTELAGRMKAAVDLQREIPFSLSLPASEVYREWDGADEAVLVQGIIDCVFEDENGLVLVDYKTDRITDRFKGGLEEAVPQLKDRYQTQIEMYTKALELILKRKVNERYLFFFDGAHTLKI</sequence>
<keyword evidence="2 13" id="KW-0547">Nucleotide-binding</keyword>
<evidence type="ECO:0000256" key="14">
    <source>
        <dbReference type="PROSITE-ProRule" id="PRU00560"/>
    </source>
</evidence>
<dbReference type="HAMAP" id="MF_01451">
    <property type="entry name" value="AddA"/>
    <property type="match status" value="1"/>
</dbReference>
<organism evidence="17 18">
    <name type="scientific">Cytobacillus purgationiresistens</name>
    <dbReference type="NCBI Taxonomy" id="863449"/>
    <lineage>
        <taxon>Bacteria</taxon>
        <taxon>Bacillati</taxon>
        <taxon>Bacillota</taxon>
        <taxon>Bacilli</taxon>
        <taxon>Bacillales</taxon>
        <taxon>Bacillaceae</taxon>
        <taxon>Cytobacillus</taxon>
    </lineage>
</organism>
<feature type="binding site" evidence="14">
    <location>
        <begin position="34"/>
        <end position="41"/>
    </location>
    <ligand>
        <name>ATP</name>
        <dbReference type="ChEBI" id="CHEBI:30616"/>
    </ligand>
</feature>
<dbReference type="GO" id="GO:0016787">
    <property type="term" value="F:hydrolase activity"/>
    <property type="evidence" value="ECO:0007669"/>
    <property type="project" value="UniProtKB-KW"/>
</dbReference>
<dbReference type="NCBIfam" id="TIGR02785">
    <property type="entry name" value="addA_Gpos"/>
    <property type="match status" value="1"/>
</dbReference>
<evidence type="ECO:0000256" key="3">
    <source>
        <dbReference type="ARBA" id="ARBA00022763"/>
    </source>
</evidence>
<dbReference type="InterPro" id="IPR011604">
    <property type="entry name" value="PDDEXK-like_dom_sf"/>
</dbReference>
<dbReference type="EMBL" id="JAUSUB010000002">
    <property type="protein sequence ID" value="MDQ0268797.1"/>
    <property type="molecule type" value="Genomic_DNA"/>
</dbReference>
<accession>A0ABU0AC19</accession>
<dbReference type="Proteomes" id="UP001238088">
    <property type="component" value="Unassembled WGS sequence"/>
</dbReference>
<comment type="similarity">
    <text evidence="13">Belongs to the helicase family. AddA subfamily.</text>
</comment>
<dbReference type="InterPro" id="IPR011335">
    <property type="entry name" value="Restrct_endonuc-II-like"/>
</dbReference>
<evidence type="ECO:0000256" key="13">
    <source>
        <dbReference type="HAMAP-Rule" id="MF_01451"/>
    </source>
</evidence>
<evidence type="ECO:0000313" key="17">
    <source>
        <dbReference type="EMBL" id="MDQ0268797.1"/>
    </source>
</evidence>
<evidence type="ECO:0000259" key="15">
    <source>
        <dbReference type="PROSITE" id="PS51198"/>
    </source>
</evidence>
<keyword evidence="6 13" id="KW-0269">Exonuclease</keyword>
<evidence type="ECO:0000256" key="1">
    <source>
        <dbReference type="ARBA" id="ARBA00022722"/>
    </source>
</evidence>
<comment type="subunit">
    <text evidence="13">Heterodimer of AddA and AddB/RexB.</text>
</comment>
<keyword evidence="3 13" id="KW-0227">DNA damage</keyword>
<comment type="catalytic activity">
    <reaction evidence="12 13">
        <text>ATP + H2O = ADP + phosphate + H(+)</text>
        <dbReference type="Rhea" id="RHEA:13065"/>
        <dbReference type="ChEBI" id="CHEBI:15377"/>
        <dbReference type="ChEBI" id="CHEBI:15378"/>
        <dbReference type="ChEBI" id="CHEBI:30616"/>
        <dbReference type="ChEBI" id="CHEBI:43474"/>
        <dbReference type="ChEBI" id="CHEBI:456216"/>
        <dbReference type="EC" id="5.6.2.4"/>
    </reaction>
</comment>
<keyword evidence="18" id="KW-1185">Reference proteome</keyword>
<dbReference type="InterPro" id="IPR014017">
    <property type="entry name" value="DNA_helicase_UvrD-like_C"/>
</dbReference>
<evidence type="ECO:0000256" key="8">
    <source>
        <dbReference type="ARBA" id="ARBA00023125"/>
    </source>
</evidence>
<comment type="catalytic activity">
    <reaction evidence="11 13">
        <text>Couples ATP hydrolysis with the unwinding of duplex DNA by translocating in the 3'-5' direction.</text>
        <dbReference type="EC" id="5.6.2.4"/>
    </reaction>
</comment>
<comment type="cofactor">
    <cofactor evidence="13">
        <name>Mg(2+)</name>
        <dbReference type="ChEBI" id="CHEBI:18420"/>
    </cofactor>
</comment>
<evidence type="ECO:0000256" key="10">
    <source>
        <dbReference type="ARBA" id="ARBA00023235"/>
    </source>
</evidence>
<dbReference type="Pfam" id="PF12705">
    <property type="entry name" value="PDDEXK_1"/>
    <property type="match status" value="1"/>
</dbReference>
<gene>
    <name evidence="13" type="primary">addA</name>
    <name evidence="17" type="ORF">J2S17_000666</name>
</gene>
<name>A0ABU0AC19_9BACI</name>
<dbReference type="EC" id="5.6.2.4" evidence="13"/>
<dbReference type="SUPFAM" id="SSF52980">
    <property type="entry name" value="Restriction endonuclease-like"/>
    <property type="match status" value="1"/>
</dbReference>
<dbReference type="InterPro" id="IPR000212">
    <property type="entry name" value="DNA_helicase_UvrD/REP"/>
</dbReference>
<comment type="caution">
    <text evidence="17">The sequence shown here is derived from an EMBL/GenBank/DDBJ whole genome shotgun (WGS) entry which is preliminary data.</text>
</comment>
<dbReference type="Gene3D" id="1.10.274.50">
    <property type="match status" value="1"/>
</dbReference>
<dbReference type="EC" id="3.1.-.-" evidence="13"/>
<dbReference type="PROSITE" id="PS51198">
    <property type="entry name" value="UVRD_HELICASE_ATP_BIND"/>
    <property type="match status" value="1"/>
</dbReference>
<feature type="domain" description="UvrD-like helicase ATP-binding" evidence="15">
    <location>
        <begin position="13"/>
        <end position="487"/>
    </location>
</feature>
<dbReference type="GO" id="GO:0003678">
    <property type="term" value="F:DNA helicase activity"/>
    <property type="evidence" value="ECO:0007669"/>
    <property type="project" value="UniProtKB-EC"/>
</dbReference>
<reference evidence="17 18" key="1">
    <citation type="submission" date="2023-07" db="EMBL/GenBank/DDBJ databases">
        <title>Genomic Encyclopedia of Type Strains, Phase IV (KMG-IV): sequencing the most valuable type-strain genomes for metagenomic binning, comparative biology and taxonomic classification.</title>
        <authorList>
            <person name="Goeker M."/>
        </authorList>
    </citation>
    <scope>NUCLEOTIDE SEQUENCE [LARGE SCALE GENOMIC DNA]</scope>
    <source>
        <strain evidence="17 18">DSM 23494</strain>
    </source>
</reference>
<dbReference type="PANTHER" id="PTHR11070:SF48">
    <property type="entry name" value="ATP-DEPENDENT HELICASE_NUCLEASE SUBUNIT A"/>
    <property type="match status" value="1"/>
</dbReference>
<dbReference type="InterPro" id="IPR014152">
    <property type="entry name" value="AddA"/>
</dbReference>
<dbReference type="InterPro" id="IPR014016">
    <property type="entry name" value="UvrD-like_ATP-bd"/>
</dbReference>
<keyword evidence="9 13" id="KW-0234">DNA repair</keyword>
<keyword evidence="8 13" id="KW-0238">DNA-binding</keyword>
<dbReference type="PROSITE" id="PS51217">
    <property type="entry name" value="UVRD_HELICASE_CTER"/>
    <property type="match status" value="1"/>
</dbReference>
<keyword evidence="7 13" id="KW-0067">ATP-binding</keyword>
<dbReference type="Gene3D" id="3.40.50.300">
    <property type="entry name" value="P-loop containing nucleotide triphosphate hydrolases"/>
    <property type="match status" value="4"/>
</dbReference>
<evidence type="ECO:0000256" key="9">
    <source>
        <dbReference type="ARBA" id="ARBA00023204"/>
    </source>
</evidence>
<protein>
    <recommendedName>
        <fullName evidence="13">ATP-dependent helicase/nuclease subunit A</fullName>
        <ecNumber evidence="13">3.1.-.-</ecNumber>
        <ecNumber evidence="13">5.6.2.4</ecNumber>
    </recommendedName>
    <alternativeName>
        <fullName evidence="13">ATP-dependent helicase/nuclease AddA</fullName>
    </alternativeName>
    <alternativeName>
        <fullName evidence="13">DNA 3'-5' helicase AddA</fullName>
    </alternativeName>
</protein>
<keyword evidence="4 13" id="KW-0378">Hydrolase</keyword>
<evidence type="ECO:0000313" key="18">
    <source>
        <dbReference type="Proteomes" id="UP001238088"/>
    </source>
</evidence>
<keyword evidence="1 13" id="KW-0540">Nuclease</keyword>
<dbReference type="Gene3D" id="3.90.320.10">
    <property type="match status" value="1"/>
</dbReference>
<evidence type="ECO:0000259" key="16">
    <source>
        <dbReference type="PROSITE" id="PS51217"/>
    </source>
</evidence>
<evidence type="ECO:0000256" key="2">
    <source>
        <dbReference type="ARBA" id="ARBA00022741"/>
    </source>
</evidence>
<dbReference type="RefSeq" id="WP_307471852.1">
    <property type="nucleotide sequence ID" value="NZ_JAUSUB010000002.1"/>
</dbReference>
<evidence type="ECO:0000256" key="12">
    <source>
        <dbReference type="ARBA" id="ARBA00048988"/>
    </source>
</evidence>
<evidence type="ECO:0000256" key="7">
    <source>
        <dbReference type="ARBA" id="ARBA00022840"/>
    </source>
</evidence>
<dbReference type="SUPFAM" id="SSF52540">
    <property type="entry name" value="P-loop containing nucleoside triphosphate hydrolases"/>
    <property type="match status" value="1"/>
</dbReference>
<dbReference type="Pfam" id="PF13361">
    <property type="entry name" value="UvrD_C"/>
    <property type="match status" value="1"/>
</dbReference>
<dbReference type="Pfam" id="PF00580">
    <property type="entry name" value="UvrD-helicase"/>
    <property type="match status" value="1"/>
</dbReference>